<keyword evidence="5" id="KW-0472">Membrane</keyword>
<evidence type="ECO:0000313" key="8">
    <source>
        <dbReference type="EMBL" id="SPT52807.1"/>
    </source>
</evidence>
<dbReference type="InterPro" id="IPR050482">
    <property type="entry name" value="Sensor_HK_TwoCompSys"/>
</dbReference>
<keyword evidence="5" id="KW-1133">Transmembrane helix</keyword>
<gene>
    <name evidence="8" type="ORF">NCTC11535_00461</name>
</gene>
<keyword evidence="2 8" id="KW-0418">Kinase</keyword>
<evidence type="ECO:0000313" key="9">
    <source>
        <dbReference type="Proteomes" id="UP000250006"/>
    </source>
</evidence>
<evidence type="ECO:0000259" key="7">
    <source>
        <dbReference type="Pfam" id="PF13581"/>
    </source>
</evidence>
<feature type="domain" description="Phage shock protein PspC N-terminal" evidence="6">
    <location>
        <begin position="80"/>
        <end position="130"/>
    </location>
</feature>
<dbReference type="RefSeq" id="WP_111835760.1">
    <property type="nucleotide sequence ID" value="NZ_UAPQ01000001.1"/>
</dbReference>
<dbReference type="EMBL" id="UAPQ01000001">
    <property type="protein sequence ID" value="SPT52807.1"/>
    <property type="molecule type" value="Genomic_DNA"/>
</dbReference>
<name>A0ABY1VM33_9ACTO</name>
<dbReference type="Pfam" id="PF13581">
    <property type="entry name" value="HATPase_c_2"/>
    <property type="match status" value="1"/>
</dbReference>
<dbReference type="CDD" id="cd16936">
    <property type="entry name" value="HATPase_RsbW-like"/>
    <property type="match status" value="1"/>
</dbReference>
<dbReference type="PANTHER" id="PTHR24421:SF61">
    <property type="entry name" value="OXYGEN SENSOR HISTIDINE KINASE NREB"/>
    <property type="match status" value="1"/>
</dbReference>
<dbReference type="GO" id="GO:0016301">
    <property type="term" value="F:kinase activity"/>
    <property type="evidence" value="ECO:0007669"/>
    <property type="project" value="UniProtKB-KW"/>
</dbReference>
<keyword evidence="5" id="KW-0812">Transmembrane</keyword>
<reference evidence="8 9" key="1">
    <citation type="submission" date="2018-06" db="EMBL/GenBank/DDBJ databases">
        <authorList>
            <consortium name="Pathogen Informatics"/>
            <person name="Doyle S."/>
        </authorList>
    </citation>
    <scope>NUCLEOTIDE SEQUENCE [LARGE SCALE GENOMIC DNA]</scope>
    <source>
        <strain evidence="8 9">NCTC11535</strain>
    </source>
</reference>
<feature type="transmembrane region" description="Helical" evidence="5">
    <location>
        <begin position="105"/>
        <end position="127"/>
    </location>
</feature>
<keyword evidence="1" id="KW-0808">Transferase</keyword>
<evidence type="ECO:0000256" key="5">
    <source>
        <dbReference type="SAM" id="Phobius"/>
    </source>
</evidence>
<accession>A0ABY1VM33</accession>
<dbReference type="InterPro" id="IPR036890">
    <property type="entry name" value="HATPase_C_sf"/>
</dbReference>
<feature type="transmembrane region" description="Helical" evidence="5">
    <location>
        <begin position="256"/>
        <end position="276"/>
    </location>
</feature>
<dbReference type="Gene3D" id="3.30.565.10">
    <property type="entry name" value="Histidine kinase-like ATPase, C-terminal domain"/>
    <property type="match status" value="1"/>
</dbReference>
<dbReference type="SUPFAM" id="SSF55874">
    <property type="entry name" value="ATPase domain of HSP90 chaperone/DNA topoisomerase II/histidine kinase"/>
    <property type="match status" value="1"/>
</dbReference>
<feature type="transmembrane region" description="Helical" evidence="5">
    <location>
        <begin position="166"/>
        <end position="184"/>
    </location>
</feature>
<evidence type="ECO:0000256" key="3">
    <source>
        <dbReference type="ARBA" id="ARBA00023012"/>
    </source>
</evidence>
<feature type="domain" description="Histidine kinase/HSP90-like ATPase" evidence="7">
    <location>
        <begin position="378"/>
        <end position="435"/>
    </location>
</feature>
<dbReference type="Proteomes" id="UP000250006">
    <property type="component" value="Unassembled WGS sequence"/>
</dbReference>
<organism evidence="8 9">
    <name type="scientific">Actinomyces bovis</name>
    <dbReference type="NCBI Taxonomy" id="1658"/>
    <lineage>
        <taxon>Bacteria</taxon>
        <taxon>Bacillati</taxon>
        <taxon>Actinomycetota</taxon>
        <taxon>Actinomycetes</taxon>
        <taxon>Actinomycetales</taxon>
        <taxon>Actinomycetaceae</taxon>
        <taxon>Actinomyces</taxon>
    </lineage>
</organism>
<dbReference type="PANTHER" id="PTHR24421">
    <property type="entry name" value="NITRATE/NITRITE SENSOR PROTEIN NARX-RELATED"/>
    <property type="match status" value="1"/>
</dbReference>
<evidence type="ECO:0000256" key="4">
    <source>
        <dbReference type="SAM" id="MobiDB-lite"/>
    </source>
</evidence>
<feature type="region of interest" description="Disordered" evidence="4">
    <location>
        <begin position="1"/>
        <end position="41"/>
    </location>
</feature>
<dbReference type="InterPro" id="IPR003594">
    <property type="entry name" value="HATPase_dom"/>
</dbReference>
<protein>
    <submittedName>
        <fullName evidence="8">Sensory histidine kinase UhpB</fullName>
    </submittedName>
</protein>
<keyword evidence="3" id="KW-0902">Two-component regulatory system</keyword>
<comment type="caution">
    <text evidence="8">The sequence shown here is derived from an EMBL/GenBank/DDBJ whole genome shotgun (WGS) entry which is preliminary data.</text>
</comment>
<proteinExistence type="predicted"/>
<feature type="transmembrane region" description="Helical" evidence="5">
    <location>
        <begin position="225"/>
        <end position="244"/>
    </location>
</feature>
<evidence type="ECO:0000256" key="2">
    <source>
        <dbReference type="ARBA" id="ARBA00022777"/>
    </source>
</evidence>
<feature type="compositionally biased region" description="Low complexity" evidence="4">
    <location>
        <begin position="17"/>
        <end position="41"/>
    </location>
</feature>
<evidence type="ECO:0000259" key="6">
    <source>
        <dbReference type="Pfam" id="PF04024"/>
    </source>
</evidence>
<keyword evidence="9" id="KW-1185">Reference proteome</keyword>
<evidence type="ECO:0000256" key="1">
    <source>
        <dbReference type="ARBA" id="ARBA00022679"/>
    </source>
</evidence>
<feature type="transmembrane region" description="Helical" evidence="5">
    <location>
        <begin position="196"/>
        <end position="213"/>
    </location>
</feature>
<dbReference type="InterPro" id="IPR007168">
    <property type="entry name" value="Phageshock_PspC_N"/>
</dbReference>
<sequence length="477" mass="50347">MTTTRPPGDTPPATWRPGAPVSAPGSPEAAAPPGGPIARPQPDYYGGQYSRPFAYPRVSARLPLRRTPRQVSTPPLAPARPGRWFMGVCAGVAAHLELPVVAIRLLVAATALMGGAGLLLYALLWVYMPAGDPWAEAAGKVPAAQARLATRLTEQLSQPAQLSPRSRTLLGGAALVAAALLLALWRAGHLNGVSDLVPLALLAAGVALAWAQAGTLTGPSRDLGSLLRLLGGVALAAVGILVWLSRDLPSANLMSGVVVGGALVLGIGLILVPLLLRTSRALTDTRAAEARAAERADIAAHLHDSVLQTLTLIRKRADEPETVARLARAQERELRAWLYTDRPEAGTSVSDAFKDLAGEVEDRYGLGIDVVTVGDRAPDQATEVVVAAAREALSNAVRHGHPPVSLYVETNVEGIEVFIRDHGEGFELQEVAADRHGVRESIIGRMERHGGSACVHRLAHGTEIRLTLPTIRKDTHD</sequence>
<dbReference type="Pfam" id="PF04024">
    <property type="entry name" value="PspC"/>
    <property type="match status" value="1"/>
</dbReference>